<dbReference type="InterPro" id="IPR051465">
    <property type="entry name" value="Cell_Envelope_Struct_Comp"/>
</dbReference>
<dbReference type="Gene3D" id="2.60.40.10">
    <property type="entry name" value="Immunoglobulins"/>
    <property type="match status" value="1"/>
</dbReference>
<gene>
    <name evidence="7" type="primary">ancA_2</name>
    <name evidence="6" type="ORF">BJL90_06805</name>
    <name evidence="7" type="ORF">CLFO_02540</name>
</gene>
<dbReference type="Proteomes" id="UP000192478">
    <property type="component" value="Chromosome"/>
</dbReference>
<organism evidence="7 9">
    <name type="scientific">Clostridium formicaceticum</name>
    <dbReference type="NCBI Taxonomy" id="1497"/>
    <lineage>
        <taxon>Bacteria</taxon>
        <taxon>Bacillati</taxon>
        <taxon>Bacillota</taxon>
        <taxon>Clostridia</taxon>
        <taxon>Eubacteriales</taxon>
        <taxon>Clostridiaceae</taxon>
        <taxon>Clostridium</taxon>
    </lineage>
</organism>
<name>A0AAC9RIH1_9CLOT</name>
<feature type="domain" description="SLH" evidence="5">
    <location>
        <begin position="756"/>
        <end position="819"/>
    </location>
</feature>
<dbReference type="PROSITE" id="PS51272">
    <property type="entry name" value="SLH"/>
    <property type="match status" value="3"/>
</dbReference>
<feature type="domain" description="SLH" evidence="5">
    <location>
        <begin position="821"/>
        <end position="874"/>
    </location>
</feature>
<dbReference type="InterPro" id="IPR036116">
    <property type="entry name" value="FN3_sf"/>
</dbReference>
<evidence type="ECO:0000313" key="8">
    <source>
        <dbReference type="Proteomes" id="UP000177894"/>
    </source>
</evidence>
<protein>
    <submittedName>
        <fullName evidence="7">Cellulosome-anchoring protein</fullName>
    </submittedName>
</protein>
<evidence type="ECO:0000256" key="1">
    <source>
        <dbReference type="ARBA" id="ARBA00022737"/>
    </source>
</evidence>
<dbReference type="EMBL" id="CP017603">
    <property type="protein sequence ID" value="AOY75627.1"/>
    <property type="molecule type" value="Genomic_DNA"/>
</dbReference>
<dbReference type="InterPro" id="IPR001119">
    <property type="entry name" value="SLH_dom"/>
</dbReference>
<dbReference type="PROSITE" id="PS50853">
    <property type="entry name" value="FN3"/>
    <property type="match status" value="1"/>
</dbReference>
<evidence type="ECO:0000259" key="4">
    <source>
        <dbReference type="PROSITE" id="PS50853"/>
    </source>
</evidence>
<dbReference type="KEGG" id="cfm:BJL90_06805"/>
<dbReference type="AlphaFoldDB" id="A0AAC9RIH1"/>
<dbReference type="PANTHER" id="PTHR43308">
    <property type="entry name" value="OUTER MEMBRANE PROTEIN ALPHA-RELATED"/>
    <property type="match status" value="1"/>
</dbReference>
<evidence type="ECO:0000313" key="9">
    <source>
        <dbReference type="Proteomes" id="UP000192478"/>
    </source>
</evidence>
<keyword evidence="8" id="KW-1185">Reference proteome</keyword>
<dbReference type="SUPFAM" id="SSF49265">
    <property type="entry name" value="Fibronectin type III"/>
    <property type="match status" value="1"/>
</dbReference>
<dbReference type="Pfam" id="PF00395">
    <property type="entry name" value="SLH"/>
    <property type="match status" value="3"/>
</dbReference>
<dbReference type="Proteomes" id="UP000177894">
    <property type="component" value="Chromosome"/>
</dbReference>
<dbReference type="Gene3D" id="2.60.40.2340">
    <property type="match status" value="1"/>
</dbReference>
<dbReference type="RefSeq" id="WP_070965708.1">
    <property type="nucleotide sequence ID" value="NZ_CP017603.1"/>
</dbReference>
<evidence type="ECO:0000313" key="6">
    <source>
        <dbReference type="EMBL" id="AOY75627.1"/>
    </source>
</evidence>
<dbReference type="EMBL" id="CP020559">
    <property type="protein sequence ID" value="ARE85938.1"/>
    <property type="molecule type" value="Genomic_DNA"/>
</dbReference>
<dbReference type="PANTHER" id="PTHR43308:SF5">
    <property type="entry name" value="S-LAYER PROTEIN _ PEPTIDOGLYCAN ENDO-BETA-N-ACETYLGLUCOSAMINIDASE"/>
    <property type="match status" value="1"/>
</dbReference>
<dbReference type="SMART" id="SM00060">
    <property type="entry name" value="FN3"/>
    <property type="match status" value="1"/>
</dbReference>
<evidence type="ECO:0000313" key="7">
    <source>
        <dbReference type="EMBL" id="ARE85938.1"/>
    </source>
</evidence>
<proteinExistence type="predicted"/>
<keyword evidence="3" id="KW-0732">Signal</keyword>
<dbReference type="Pfam" id="PF00041">
    <property type="entry name" value="fn3"/>
    <property type="match status" value="1"/>
</dbReference>
<evidence type="ECO:0000256" key="3">
    <source>
        <dbReference type="SAM" id="SignalP"/>
    </source>
</evidence>
<feature type="region of interest" description="Disordered" evidence="2">
    <location>
        <begin position="591"/>
        <end position="617"/>
    </location>
</feature>
<evidence type="ECO:0000256" key="2">
    <source>
        <dbReference type="SAM" id="MobiDB-lite"/>
    </source>
</evidence>
<keyword evidence="1" id="KW-0677">Repeat</keyword>
<feature type="chain" id="PRO_5041897955" evidence="3">
    <location>
        <begin position="25"/>
        <end position="930"/>
    </location>
</feature>
<reference evidence="7 9" key="2">
    <citation type="submission" date="2017-03" db="EMBL/GenBank/DDBJ databases">
        <title>Complete sequence of Clostridium formicaceticum DSM 92.</title>
        <authorList>
            <person name="Poehlein A."/>
            <person name="Karl M."/>
            <person name="Bengelsdorf F.R."/>
            <person name="Duerre P."/>
            <person name="Daniel R."/>
        </authorList>
    </citation>
    <scope>NUCLEOTIDE SEQUENCE [LARGE SCALE GENOMIC DNA]</scope>
    <source>
        <strain evidence="7 9">DSM 92</strain>
    </source>
</reference>
<dbReference type="InterPro" id="IPR013783">
    <property type="entry name" value="Ig-like_fold"/>
</dbReference>
<evidence type="ECO:0000259" key="5">
    <source>
        <dbReference type="PROSITE" id="PS51272"/>
    </source>
</evidence>
<feature type="signal peptide" evidence="3">
    <location>
        <begin position="1"/>
        <end position="24"/>
    </location>
</feature>
<feature type="domain" description="Fibronectin type-III" evidence="4">
    <location>
        <begin position="511"/>
        <end position="596"/>
    </location>
</feature>
<accession>A0AAC9RIH1</accession>
<dbReference type="CDD" id="cd00063">
    <property type="entry name" value="FN3"/>
    <property type="match status" value="1"/>
</dbReference>
<feature type="domain" description="SLH" evidence="5">
    <location>
        <begin position="875"/>
        <end position="930"/>
    </location>
</feature>
<reference evidence="6 8" key="1">
    <citation type="submission" date="2016-10" db="EMBL/GenBank/DDBJ databases">
        <title>Complete Genome Sequence of Acetogen Clostridium formicoaceticum ATCC 27076.</title>
        <authorList>
            <person name="Bao T."/>
            <person name="Cheng C."/>
            <person name="Zhao J."/>
            <person name="Yang S.-T."/>
            <person name="Wang J."/>
            <person name="Wang M."/>
        </authorList>
    </citation>
    <scope>NUCLEOTIDE SEQUENCE [LARGE SCALE GENOMIC DNA]</scope>
    <source>
        <strain evidence="6 8">ATCC 27076</strain>
    </source>
</reference>
<feature type="compositionally biased region" description="Gly residues" evidence="2">
    <location>
        <begin position="597"/>
        <end position="611"/>
    </location>
</feature>
<dbReference type="InterPro" id="IPR003961">
    <property type="entry name" value="FN3_dom"/>
</dbReference>
<sequence length="930" mass="99928">MRKSIAMLLIVTMMVTMLSSFAFAAPAATADWFDQVVQNDLVQNLMGLSNWNKLQVATAMKALDDADVFVSTTMEAISASNYLTTRLSRNGVNLATAEAISREVRKSRRNIGSNIDDLILDLLNGGLNSGTTIGNTTVGKEIEDLRTRLLADSAVKEMNQNVNSKLNANYEDNPMEAKVNFVLDAMDIVIQHVNITSQVVDGKKVYTAAVSNGAGFASAMNQAAEKYFNVASVPAEEYKLVINAFVKEIDTYLNETDVFTQAQKDAIVTMFKVLKGEDVSLSDQNLITEFTLVTTDGAKYPGVIDQDAKTIVVRGVPADKDISSLKPEVKVSEYATIKPTTAQDFRNDVAYTVTAENSDERTYVVTVRKLAKVSATFVADADGSMKIEPPVGYNPARDELQIELVDISSDTFNGKLEILVPPGLTGTLNIRIKPAAKDAIKTNKPVNAIEITGLSGLKKVKIKITVPKGVNKAAGFHENKNNGRYEFREATVENGVATFETDLSMVLVAEEVAVPSVSTTKTHNSVTLSWSQPAGTTYEVFQGDTKLTAAPINASSYTVSGLSANTTYDFKVRAIDADNFESDYAEVSVTTNASSGSSGGSNSGGSSGGGTSTSTTTTIKATAGGTVTRDGLSIKFPANALSTDFTVKAEQLGRVAASRLALPERTKLVSGVFEITKDVKGDFDKAVSLTLEYDNDEVDLDKEEVSLYWLDEEDNVWVELDNIKVNEDKATVTGEVDHFTKFAVLATEKPEAPQPKPVAAFKDVAGHWAESYITALVEAGAISGYPDGTFKPNNNITRAEFATVLVKALDLEMAPGKVFQDTANHWAKDYIATAQANGILSGYDDTTFGANDLITREQMAVMITKAFNLVATEDVKVFNDADNASVWAANAIEVVSSNGIVSGYPDNTFGPKNNATRAEAVTVIVKALAQ</sequence>